<sequence>MTSKFKTSFRSQTNDNKWDLSTQWLINFGILASINVGFSASSYLTQQTDLQHLIDSVQTIIGHSTQSSHPTPPGGGV</sequence>
<keyword evidence="2" id="KW-1185">Reference proteome</keyword>
<organism evidence="1 2">
    <name type="scientific">Mycoplasmoides fastidiosum</name>
    <dbReference type="NCBI Taxonomy" id="92758"/>
    <lineage>
        <taxon>Bacteria</taxon>
        <taxon>Bacillati</taxon>
        <taxon>Mycoplasmatota</taxon>
        <taxon>Mycoplasmoidales</taxon>
        <taxon>Mycoplasmoidaceae</taxon>
        <taxon>Mycoplasmoides</taxon>
    </lineage>
</organism>
<protein>
    <submittedName>
        <fullName evidence="1">Uncharacterized protein</fullName>
    </submittedName>
</protein>
<dbReference type="RefSeq" id="WP_307292009.1">
    <property type="nucleotide sequence ID" value="NZ_JAUSWO010000001.1"/>
</dbReference>
<proteinExistence type="predicted"/>
<evidence type="ECO:0000313" key="1">
    <source>
        <dbReference type="EMBL" id="MDQ0514360.1"/>
    </source>
</evidence>
<accession>A0ABU0M081</accession>
<evidence type="ECO:0000313" key="2">
    <source>
        <dbReference type="Proteomes" id="UP001240643"/>
    </source>
</evidence>
<name>A0ABU0M081_9BACT</name>
<comment type="caution">
    <text evidence="1">The sequence shown here is derived from an EMBL/GenBank/DDBJ whole genome shotgun (WGS) entry which is preliminary data.</text>
</comment>
<reference evidence="1" key="1">
    <citation type="submission" date="2023-07" db="EMBL/GenBank/DDBJ databases">
        <title>Genomic Encyclopedia of Type Strains, Phase IV (KMG-IV): sequencing the most valuable type-strain genomes for metagenomic binning, comparative biology and taxonomic classification.</title>
        <authorList>
            <person name="Goeker M."/>
        </authorList>
    </citation>
    <scope>NUCLEOTIDE SEQUENCE [LARGE SCALE GENOMIC DNA]</scope>
    <source>
        <strain evidence="1">DSM 21204</strain>
    </source>
</reference>
<dbReference type="EMBL" id="JAUSWO010000001">
    <property type="protein sequence ID" value="MDQ0514360.1"/>
    <property type="molecule type" value="Genomic_DNA"/>
</dbReference>
<dbReference type="Proteomes" id="UP001240643">
    <property type="component" value="Unassembled WGS sequence"/>
</dbReference>
<gene>
    <name evidence="1" type="ORF">J2Z62_000798</name>
</gene>